<protein>
    <submittedName>
        <fullName evidence="1">Uncharacterized protein</fullName>
    </submittedName>
</protein>
<dbReference type="EMBL" id="JANLCJ010000583">
    <property type="protein sequence ID" value="MCS5737302.1"/>
    <property type="molecule type" value="Genomic_DNA"/>
</dbReference>
<reference evidence="1" key="1">
    <citation type="submission" date="2022-08" db="EMBL/GenBank/DDBJ databases">
        <authorList>
            <person name="Deng Y."/>
            <person name="Han X.-F."/>
            <person name="Zhang Y.-Q."/>
        </authorList>
    </citation>
    <scope>NUCLEOTIDE SEQUENCE</scope>
    <source>
        <strain evidence="1">CPCC 203386</strain>
    </source>
</reference>
<gene>
    <name evidence="1" type="ORF">N1032_26585</name>
</gene>
<organism evidence="1 2">
    <name type="scientific">Herbiconiux daphne</name>
    <dbReference type="NCBI Taxonomy" id="2970914"/>
    <lineage>
        <taxon>Bacteria</taxon>
        <taxon>Bacillati</taxon>
        <taxon>Actinomycetota</taxon>
        <taxon>Actinomycetes</taxon>
        <taxon>Micrococcales</taxon>
        <taxon>Microbacteriaceae</taxon>
        <taxon>Herbiconiux</taxon>
    </lineage>
</organism>
<comment type="caution">
    <text evidence="1">The sequence shown here is derived from an EMBL/GenBank/DDBJ whole genome shotgun (WGS) entry which is preliminary data.</text>
</comment>
<keyword evidence="2" id="KW-1185">Reference proteome</keyword>
<name>A0ABT2HBI6_9MICO</name>
<dbReference type="RefSeq" id="WP_259543656.1">
    <property type="nucleotide sequence ID" value="NZ_JANLCJ010000583.1"/>
</dbReference>
<accession>A0ABT2HBI6</accession>
<feature type="non-terminal residue" evidence="1">
    <location>
        <position position="1"/>
    </location>
</feature>
<evidence type="ECO:0000313" key="1">
    <source>
        <dbReference type="EMBL" id="MCS5737302.1"/>
    </source>
</evidence>
<sequence>TTKGVDETMIIVHLKDNQDGEFAITVNGLSTGANQFVFANETADFPILVKNDQLVNDSAKICAMRDDDSSFKKEVCVIVKAI</sequence>
<proteinExistence type="predicted"/>
<evidence type="ECO:0000313" key="2">
    <source>
        <dbReference type="Proteomes" id="UP001165586"/>
    </source>
</evidence>
<dbReference type="Proteomes" id="UP001165586">
    <property type="component" value="Unassembled WGS sequence"/>
</dbReference>